<dbReference type="EC" id="3.1.3.3" evidence="8"/>
<keyword evidence="3" id="KW-0808">Transferase</keyword>
<feature type="domain" description="HAMP" evidence="7">
    <location>
        <begin position="247"/>
        <end position="276"/>
    </location>
</feature>
<reference evidence="8 9" key="1">
    <citation type="submission" date="2019-07" db="EMBL/GenBank/DDBJ databases">
        <authorList>
            <person name="Hibberd C M."/>
            <person name="Gehrig L. J."/>
            <person name="Chang H.-W."/>
            <person name="Venkatesh S."/>
        </authorList>
    </citation>
    <scope>NUCLEOTIDE SEQUENCE [LARGE SCALE GENOMIC DNA]</scope>
    <source>
        <strain evidence="8">Ruminococcus_torques_SSTS_Bg7063</strain>
    </source>
</reference>
<dbReference type="CDD" id="cd06225">
    <property type="entry name" value="HAMP"/>
    <property type="match status" value="1"/>
</dbReference>
<dbReference type="Gene3D" id="3.30.565.10">
    <property type="entry name" value="Histidine kinase-like ATPase, C-terminal domain"/>
    <property type="match status" value="1"/>
</dbReference>
<dbReference type="GO" id="GO:0016301">
    <property type="term" value="F:kinase activity"/>
    <property type="evidence" value="ECO:0007669"/>
    <property type="project" value="UniProtKB-KW"/>
</dbReference>
<dbReference type="InterPro" id="IPR001932">
    <property type="entry name" value="PPM-type_phosphatase-like_dom"/>
</dbReference>
<keyword evidence="6" id="KW-0472">Membrane</keyword>
<keyword evidence="2" id="KW-0597">Phosphoprotein</keyword>
<organism evidence="8 9">
    <name type="scientific">[Ruminococcus] torques</name>
    <dbReference type="NCBI Taxonomy" id="33039"/>
    <lineage>
        <taxon>Bacteria</taxon>
        <taxon>Bacillati</taxon>
        <taxon>Bacillota</taxon>
        <taxon>Clostridia</taxon>
        <taxon>Lachnospirales</taxon>
        <taxon>Lachnospiraceae</taxon>
        <taxon>Mediterraneibacter</taxon>
    </lineage>
</organism>
<dbReference type="Pfam" id="PF13581">
    <property type="entry name" value="HATPase_c_2"/>
    <property type="match status" value="1"/>
</dbReference>
<evidence type="ECO:0000313" key="9">
    <source>
        <dbReference type="Proteomes" id="UP000363661"/>
    </source>
</evidence>
<evidence type="ECO:0000256" key="3">
    <source>
        <dbReference type="ARBA" id="ARBA00022679"/>
    </source>
</evidence>
<dbReference type="GO" id="GO:0016020">
    <property type="term" value="C:membrane"/>
    <property type="evidence" value="ECO:0007669"/>
    <property type="project" value="UniProtKB-SubCell"/>
</dbReference>
<evidence type="ECO:0000256" key="2">
    <source>
        <dbReference type="ARBA" id="ARBA00022553"/>
    </source>
</evidence>
<dbReference type="Proteomes" id="UP000363661">
    <property type="component" value="Unassembled WGS sequence"/>
</dbReference>
<dbReference type="GO" id="GO:0007165">
    <property type="term" value="P:signal transduction"/>
    <property type="evidence" value="ECO:0007669"/>
    <property type="project" value="InterPro"/>
</dbReference>
<dbReference type="GO" id="GO:0016791">
    <property type="term" value="F:phosphatase activity"/>
    <property type="evidence" value="ECO:0007669"/>
    <property type="project" value="TreeGrafter"/>
</dbReference>
<feature type="transmembrane region" description="Helical" evidence="6">
    <location>
        <begin position="199"/>
        <end position="217"/>
    </location>
</feature>
<comment type="subcellular location">
    <subcellularLocation>
        <location evidence="1">Membrane</location>
    </subcellularLocation>
</comment>
<proteinExistence type="predicted"/>
<keyword evidence="6" id="KW-0812">Transmembrane</keyword>
<dbReference type="InterPro" id="IPR036457">
    <property type="entry name" value="PPM-type-like_dom_sf"/>
</dbReference>
<dbReference type="Gene3D" id="3.60.40.10">
    <property type="entry name" value="PPM-type phosphatase domain"/>
    <property type="match status" value="1"/>
</dbReference>
<evidence type="ECO:0000256" key="1">
    <source>
        <dbReference type="ARBA" id="ARBA00004370"/>
    </source>
</evidence>
<dbReference type="Gene3D" id="6.10.340.10">
    <property type="match status" value="1"/>
</dbReference>
<dbReference type="SUPFAM" id="SSF55874">
    <property type="entry name" value="ATPase domain of HSP90 chaperone/DNA topoisomerase II/histidine kinase"/>
    <property type="match status" value="1"/>
</dbReference>
<name>A0A564T1X3_9FIRM</name>
<evidence type="ECO:0000256" key="5">
    <source>
        <dbReference type="ARBA" id="ARBA00022801"/>
    </source>
</evidence>
<dbReference type="PROSITE" id="PS50885">
    <property type="entry name" value="HAMP"/>
    <property type="match status" value="1"/>
</dbReference>
<keyword evidence="5 8" id="KW-0378">Hydrolase</keyword>
<dbReference type="PANTHER" id="PTHR43156">
    <property type="entry name" value="STAGE II SPORULATION PROTEIN E-RELATED"/>
    <property type="match status" value="1"/>
</dbReference>
<keyword evidence="9" id="KW-1185">Reference proteome</keyword>
<evidence type="ECO:0000256" key="6">
    <source>
        <dbReference type="SAM" id="Phobius"/>
    </source>
</evidence>
<dbReference type="CDD" id="cd16936">
    <property type="entry name" value="HATPase_RsbW-like"/>
    <property type="match status" value="1"/>
</dbReference>
<dbReference type="PANTHER" id="PTHR43156:SF2">
    <property type="entry name" value="STAGE II SPORULATION PROTEIN E"/>
    <property type="match status" value="1"/>
</dbReference>
<dbReference type="InterPro" id="IPR003594">
    <property type="entry name" value="HATPase_dom"/>
</dbReference>
<dbReference type="InterPro" id="IPR036890">
    <property type="entry name" value="HATPase_C_sf"/>
</dbReference>
<dbReference type="InterPro" id="IPR052016">
    <property type="entry name" value="Bact_Sigma-Reg"/>
</dbReference>
<dbReference type="SMART" id="SM00331">
    <property type="entry name" value="PP2C_SIG"/>
    <property type="match status" value="1"/>
</dbReference>
<gene>
    <name evidence="8" type="primary">rsbU</name>
    <name evidence="8" type="ORF">RTSSTS7063_00862</name>
</gene>
<evidence type="ECO:0000256" key="4">
    <source>
        <dbReference type="ARBA" id="ARBA00022777"/>
    </source>
</evidence>
<evidence type="ECO:0000259" key="7">
    <source>
        <dbReference type="PROSITE" id="PS50885"/>
    </source>
</evidence>
<accession>A0A564T1X3</accession>
<dbReference type="Pfam" id="PF07228">
    <property type="entry name" value="SpoIIE"/>
    <property type="match status" value="1"/>
</dbReference>
<sequence>MKKSLLNKMIIYSLSIFLGAILLSVVICTVGNIRRTLTLTTNITKSATRIVSQIAGKYDLEQLSQDPDSEEYREFKETLQSICNYDGGEYVYVYIPDMDNNKVKYVIGVASDERKKNGELEKFQAGAVMEHDFLSGEINAWNGKTEGISSVRSNERYGKQMCTYALITDQNKNRIALAGADYSIDKIYEEIISDTIVKMLKVIIVLLIIFTAAVFFVKKKIYEPITYLFTNMKDYVSNKIGDNRKFEPLKLNTNDEIQQLADYFNEMVVDIDNYAEKVKNLASQQAKADTELEVARRIQYGIVGAKKELSFSDCIMVSARMKSARQVGGDFYDSFLLENGNVCAFIGDVSDKGIAAALFMVFVKTLLREKLMDIPDLAQAVCEVNTELCNSNPEGMFVTAFVVVVEQNSGKLQYVNAGHNKPVIIHGSKTEFLECSPCMALGVFDDSEYEQHEEDFTSGDLIYLYTDGVTDAINCEKTFFGEENLLNVCKASEHTANAVCVSVGVALKNFMGDKAEQFDDITMLAIEQREKELELSCELPELEKIKSCIFKLPVENGKKKRIFLVCEEIFSNITYYSGADHVQFTCNKNADRIKITFTDNGAKFNPLESKSKKEFEDFDEGGMGISLVKKLCSNIKYSNVDGKNRLSLEFAD</sequence>
<dbReference type="EMBL" id="CABHNA010000038">
    <property type="protein sequence ID" value="VUX01386.1"/>
    <property type="molecule type" value="Genomic_DNA"/>
</dbReference>
<dbReference type="AlphaFoldDB" id="A0A564T1X3"/>
<keyword evidence="6" id="KW-1133">Transmembrane helix</keyword>
<dbReference type="SUPFAM" id="SSF81606">
    <property type="entry name" value="PP2C-like"/>
    <property type="match status" value="1"/>
</dbReference>
<keyword evidence="4" id="KW-0418">Kinase</keyword>
<dbReference type="InterPro" id="IPR003660">
    <property type="entry name" value="HAMP_dom"/>
</dbReference>
<protein>
    <submittedName>
        <fullName evidence="8">Phosphoserine phosphatase RsbU</fullName>
        <ecNumber evidence="8">3.1.3.3</ecNumber>
    </submittedName>
</protein>
<evidence type="ECO:0000313" key="8">
    <source>
        <dbReference type="EMBL" id="VUX01386.1"/>
    </source>
</evidence>
<dbReference type="RefSeq" id="WP_144366660.1">
    <property type="nucleotide sequence ID" value="NZ_CABHNA010000038.1"/>
</dbReference>